<name>A0ABN2NBW3_9MICO</name>
<dbReference type="SMART" id="SM01208">
    <property type="entry name" value="G5"/>
    <property type="match status" value="1"/>
</dbReference>
<evidence type="ECO:0000313" key="5">
    <source>
        <dbReference type="Proteomes" id="UP001501094"/>
    </source>
</evidence>
<dbReference type="EMBL" id="BAAANL010000003">
    <property type="protein sequence ID" value="GAA1860758.1"/>
    <property type="molecule type" value="Genomic_DNA"/>
</dbReference>
<dbReference type="InterPro" id="IPR011098">
    <property type="entry name" value="G5_dom"/>
</dbReference>
<reference evidence="4 5" key="1">
    <citation type="journal article" date="2019" name="Int. J. Syst. Evol. Microbiol.">
        <title>The Global Catalogue of Microorganisms (GCM) 10K type strain sequencing project: providing services to taxonomists for standard genome sequencing and annotation.</title>
        <authorList>
            <consortium name="The Broad Institute Genomics Platform"/>
            <consortium name="The Broad Institute Genome Sequencing Center for Infectious Disease"/>
            <person name="Wu L."/>
            <person name="Ma J."/>
        </authorList>
    </citation>
    <scope>NUCLEOTIDE SEQUENCE [LARGE SCALE GENOMIC DNA]</scope>
    <source>
        <strain evidence="4 5">JCM 14326</strain>
    </source>
</reference>
<dbReference type="Gene3D" id="1.10.530.10">
    <property type="match status" value="1"/>
</dbReference>
<feature type="compositionally biased region" description="Low complexity" evidence="2">
    <location>
        <begin position="341"/>
        <end position="363"/>
    </location>
</feature>
<dbReference type="InterPro" id="IPR007137">
    <property type="entry name" value="DUF348"/>
</dbReference>
<dbReference type="InterPro" id="IPR023346">
    <property type="entry name" value="Lysozyme-like_dom_sf"/>
</dbReference>
<dbReference type="Proteomes" id="UP001501094">
    <property type="component" value="Unassembled WGS sequence"/>
</dbReference>
<protein>
    <recommendedName>
        <fullName evidence="3">G5 domain-containing protein</fullName>
    </recommendedName>
</protein>
<feature type="compositionally biased region" description="Polar residues" evidence="2">
    <location>
        <begin position="328"/>
        <end position="340"/>
    </location>
</feature>
<comment type="caution">
    <text evidence="4">The sequence shown here is derived from an EMBL/GenBank/DDBJ whole genome shotgun (WGS) entry which is preliminary data.</text>
</comment>
<dbReference type="Gene3D" id="2.20.230.10">
    <property type="entry name" value="Resuscitation-promoting factor rpfb"/>
    <property type="match status" value="1"/>
</dbReference>
<dbReference type="PROSITE" id="PS51109">
    <property type="entry name" value="G5"/>
    <property type="match status" value="1"/>
</dbReference>
<dbReference type="RefSeq" id="WP_344101770.1">
    <property type="nucleotide sequence ID" value="NZ_BAAANL010000003.1"/>
</dbReference>
<keyword evidence="1" id="KW-0732">Signal</keyword>
<feature type="compositionally biased region" description="Low complexity" evidence="2">
    <location>
        <begin position="1"/>
        <end position="22"/>
    </location>
</feature>
<sequence>MNNLELSPGSNLPSNPSTSSTTKTRRRWPLVAGIAATAIAASGGVAFAKAHKTVTIDVDGTTTTVSTFAGDVEGLLAAEGVRLDTRDTVAPGLDTALRDGSDVVVRYGREVTVSADGKESDVWLNVTDSADALATLASRGSDVRLVASRQGERAEFPLRLHDDGPVAVVADGSTRVVQSDGDGVEEILRRFDIELDEDDRVSVVSVDDLAAAGGEAVKEADVEQVAKKSDAEVALQVERVRTRIVTRTSTIENDSRTVQDASLYVDEGPVVREAGEDGERTRKYEVTTVDGVVVDRELVSNEVTDKPVTRVVAEGTKERPEPEVAPEETSSPESADTSPDTTAEAATSSGTTASSETTTETAAPAPVGSNREIGQQMAAARGWTGSEWTCLEALWTRESNWDHTAMNPSSGAYGIPQALPGSKMGSHGSDWQTNPATQIAWGLDYIAGRYGTPCGAWGHSESVGWY</sequence>
<dbReference type="Pfam" id="PF03990">
    <property type="entry name" value="DUF348"/>
    <property type="match status" value="2"/>
</dbReference>
<gene>
    <name evidence="4" type="ORF">GCM10009751_18010</name>
</gene>
<evidence type="ECO:0000259" key="3">
    <source>
        <dbReference type="PROSITE" id="PS51109"/>
    </source>
</evidence>
<accession>A0ABN2NBW3</accession>
<feature type="region of interest" description="Disordered" evidence="2">
    <location>
        <begin position="1"/>
        <end position="26"/>
    </location>
</feature>
<feature type="region of interest" description="Disordered" evidence="2">
    <location>
        <begin position="305"/>
        <end position="371"/>
    </location>
</feature>
<organism evidence="4 5">
    <name type="scientific">Myceligenerans crystallogenes</name>
    <dbReference type="NCBI Taxonomy" id="316335"/>
    <lineage>
        <taxon>Bacteria</taxon>
        <taxon>Bacillati</taxon>
        <taxon>Actinomycetota</taxon>
        <taxon>Actinomycetes</taxon>
        <taxon>Micrococcales</taxon>
        <taxon>Promicromonosporaceae</taxon>
        <taxon>Myceligenerans</taxon>
    </lineage>
</organism>
<dbReference type="Pfam" id="PF07501">
    <property type="entry name" value="G5"/>
    <property type="match status" value="1"/>
</dbReference>
<keyword evidence="5" id="KW-1185">Reference proteome</keyword>
<dbReference type="SUPFAM" id="SSF53955">
    <property type="entry name" value="Lysozyme-like"/>
    <property type="match status" value="1"/>
</dbReference>
<evidence type="ECO:0000256" key="1">
    <source>
        <dbReference type="ARBA" id="ARBA00022729"/>
    </source>
</evidence>
<evidence type="ECO:0000313" key="4">
    <source>
        <dbReference type="EMBL" id="GAA1860758.1"/>
    </source>
</evidence>
<evidence type="ECO:0000256" key="2">
    <source>
        <dbReference type="SAM" id="MobiDB-lite"/>
    </source>
</evidence>
<feature type="domain" description="G5" evidence="3">
    <location>
        <begin position="237"/>
        <end position="318"/>
    </location>
</feature>
<proteinExistence type="predicted"/>